<dbReference type="STRING" id="1513793.SAMN06296036_110196"/>
<evidence type="ECO:0000313" key="1">
    <source>
        <dbReference type="EMBL" id="SMF35043.1"/>
    </source>
</evidence>
<dbReference type="RefSeq" id="WP_159455390.1">
    <property type="nucleotide sequence ID" value="NZ_FWZT01000010.1"/>
</dbReference>
<dbReference type="EMBL" id="FWZT01000010">
    <property type="protein sequence ID" value="SMF35043.1"/>
    <property type="molecule type" value="Genomic_DNA"/>
</dbReference>
<dbReference type="AlphaFoldDB" id="A0A1Y6BXX0"/>
<protein>
    <submittedName>
        <fullName evidence="1">Uncharacterized protein</fullName>
    </submittedName>
</protein>
<keyword evidence="2" id="KW-1185">Reference proteome</keyword>
<name>A0A1Y6BXX0_9BACT</name>
<accession>A0A1Y6BXX0</accession>
<dbReference type="Proteomes" id="UP000192907">
    <property type="component" value="Unassembled WGS sequence"/>
</dbReference>
<sequence length="54" mass="6353">MKSWKKLLGKKVTIDHRTMLEIARKIDRGLVLDDIDDKEINSKKKRVDETESID</sequence>
<reference evidence="2" key="1">
    <citation type="submission" date="2017-04" db="EMBL/GenBank/DDBJ databases">
        <authorList>
            <person name="Varghese N."/>
            <person name="Submissions S."/>
        </authorList>
    </citation>
    <scope>NUCLEOTIDE SEQUENCE [LARGE SCALE GENOMIC DNA]</scope>
    <source>
        <strain evidence="2">RKEM611</strain>
    </source>
</reference>
<evidence type="ECO:0000313" key="2">
    <source>
        <dbReference type="Proteomes" id="UP000192907"/>
    </source>
</evidence>
<organism evidence="1 2">
    <name type="scientific">Pseudobacteriovorax antillogorgiicola</name>
    <dbReference type="NCBI Taxonomy" id="1513793"/>
    <lineage>
        <taxon>Bacteria</taxon>
        <taxon>Pseudomonadati</taxon>
        <taxon>Bdellovibrionota</taxon>
        <taxon>Oligoflexia</taxon>
        <taxon>Oligoflexales</taxon>
        <taxon>Pseudobacteriovoracaceae</taxon>
        <taxon>Pseudobacteriovorax</taxon>
    </lineage>
</organism>
<gene>
    <name evidence="1" type="ORF">SAMN06296036_110196</name>
</gene>
<proteinExistence type="predicted"/>